<dbReference type="EMBL" id="DRBC01000349">
    <property type="protein sequence ID" value="HDN85250.1"/>
    <property type="molecule type" value="Genomic_DNA"/>
</dbReference>
<keyword evidence="1" id="KW-1133">Transmembrane helix</keyword>
<name>A0A7V0N054_UNCAE</name>
<protein>
    <submittedName>
        <fullName evidence="2">Uncharacterized protein</fullName>
    </submittedName>
</protein>
<proteinExistence type="predicted"/>
<keyword evidence="1" id="KW-0472">Membrane</keyword>
<dbReference type="AlphaFoldDB" id="A0A7V0N054"/>
<dbReference type="Proteomes" id="UP000885660">
    <property type="component" value="Unassembled WGS sequence"/>
</dbReference>
<reference evidence="2" key="1">
    <citation type="journal article" date="2020" name="mSystems">
        <title>Genome- and Community-Level Interaction Insights into Carbon Utilization and Element Cycling Functions of Hydrothermarchaeota in Hydrothermal Sediment.</title>
        <authorList>
            <person name="Zhou Z."/>
            <person name="Liu Y."/>
            <person name="Xu W."/>
            <person name="Pan J."/>
            <person name="Luo Z.H."/>
            <person name="Li M."/>
        </authorList>
    </citation>
    <scope>NUCLEOTIDE SEQUENCE [LARGE SCALE GENOMIC DNA]</scope>
    <source>
        <strain evidence="2">HyVt-219</strain>
    </source>
</reference>
<evidence type="ECO:0000313" key="2">
    <source>
        <dbReference type="EMBL" id="HDN85250.1"/>
    </source>
</evidence>
<feature type="transmembrane region" description="Helical" evidence="1">
    <location>
        <begin position="35"/>
        <end position="55"/>
    </location>
</feature>
<sequence length="60" mass="6918">MEQLRDENMLKRYLSTVSIILVLFGIFSMCQPFTFWLYHYGFAILGGGAALYIILSHLKS</sequence>
<keyword evidence="1" id="KW-0812">Transmembrane</keyword>
<comment type="caution">
    <text evidence="2">The sequence shown here is derived from an EMBL/GenBank/DDBJ whole genome shotgun (WGS) entry which is preliminary data.</text>
</comment>
<evidence type="ECO:0000256" key="1">
    <source>
        <dbReference type="SAM" id="Phobius"/>
    </source>
</evidence>
<gene>
    <name evidence="2" type="ORF">ENG47_05815</name>
</gene>
<feature type="transmembrane region" description="Helical" evidence="1">
    <location>
        <begin position="12"/>
        <end position="29"/>
    </location>
</feature>
<organism evidence="2">
    <name type="scientific">Aerophobetes bacterium</name>
    <dbReference type="NCBI Taxonomy" id="2030807"/>
    <lineage>
        <taxon>Bacteria</taxon>
        <taxon>Candidatus Aerophobota</taxon>
    </lineage>
</organism>
<accession>A0A7V0N054</accession>